<proteinExistence type="predicted"/>
<keyword evidence="3" id="KW-1185">Reference proteome</keyword>
<sequence>MKKILNRILKSSGFVVLATTMGLFHSCDDKEKNFIGELSPYIALEDVRALYKGQTLTLNSDNLNGASQIYGTVISDHRSGNVPEGTIVLQQYKRNRLRGLTLHVGQEAANYLPGDSIVVNINNKTLSKTGFLRIENVTTSDIEKVSSGNTILQLTTGIININTSPENYEGTFIKIVGGQMTPKPKDGEVFEGSKVLLQAANTIRINTLPTAEYAQMQVPRNITVSGLLLGTTIDSKEELAIYPRYKRDIIDVSDPDVPEYIGATPIIITGFCNDPSGGDGNYEYIQLMANVDINFKEVPFSLVTSNNAGSILHTAGWATGGDKTYKFNLTDGSVKKGELFYVGGHQKKINGANSTSISNAKWIRVISTSNTSGDGLGNPSSNFLPNSGNAGGISLFIGTNISEESVPIDVIFYGGTATASIISEDKKLGYRIANTDHYSQYIAETGEATPFFSMGGDAKINDFRFEHHGGPTNTDIGYFFQLGGTFNTTTRKWDSARERTLILLDKQSTIQQIEQGNGMTKQIN</sequence>
<name>A0ABW5L5E7_9SPHI</name>
<protein>
    <submittedName>
        <fullName evidence="2">DUF5689 domain-containing protein</fullName>
    </submittedName>
</protein>
<dbReference type="EMBL" id="JBHULD010000014">
    <property type="protein sequence ID" value="MFD2555750.1"/>
    <property type="molecule type" value="Genomic_DNA"/>
</dbReference>
<dbReference type="InterPro" id="IPR043744">
    <property type="entry name" value="DUF5689"/>
</dbReference>
<dbReference type="Pfam" id="PF18942">
    <property type="entry name" value="DUF5689"/>
    <property type="match status" value="1"/>
</dbReference>
<dbReference type="Proteomes" id="UP001597440">
    <property type="component" value="Unassembled WGS sequence"/>
</dbReference>
<accession>A0ABW5L5E7</accession>
<evidence type="ECO:0000313" key="3">
    <source>
        <dbReference type="Proteomes" id="UP001597440"/>
    </source>
</evidence>
<comment type="caution">
    <text evidence="2">The sequence shown here is derived from an EMBL/GenBank/DDBJ whole genome shotgun (WGS) entry which is preliminary data.</text>
</comment>
<reference evidence="3" key="1">
    <citation type="journal article" date="2019" name="Int. J. Syst. Evol. Microbiol.">
        <title>The Global Catalogue of Microorganisms (GCM) 10K type strain sequencing project: providing services to taxonomists for standard genome sequencing and annotation.</title>
        <authorList>
            <consortium name="The Broad Institute Genomics Platform"/>
            <consortium name="The Broad Institute Genome Sequencing Center for Infectious Disease"/>
            <person name="Wu L."/>
            <person name="Ma J."/>
        </authorList>
    </citation>
    <scope>NUCLEOTIDE SEQUENCE [LARGE SCALE GENOMIC DNA]</scope>
    <source>
        <strain evidence="3">KCTC 52298</strain>
    </source>
</reference>
<feature type="domain" description="DUF5689" evidence="1">
    <location>
        <begin position="41"/>
        <end position="249"/>
    </location>
</feature>
<evidence type="ECO:0000313" key="2">
    <source>
        <dbReference type="EMBL" id="MFD2555750.1"/>
    </source>
</evidence>
<organism evidence="2 3">
    <name type="scientific">Sphingobacterium tabacisoli</name>
    <dbReference type="NCBI Taxonomy" id="2044855"/>
    <lineage>
        <taxon>Bacteria</taxon>
        <taxon>Pseudomonadati</taxon>
        <taxon>Bacteroidota</taxon>
        <taxon>Sphingobacteriia</taxon>
        <taxon>Sphingobacteriales</taxon>
        <taxon>Sphingobacteriaceae</taxon>
        <taxon>Sphingobacterium</taxon>
    </lineage>
</organism>
<evidence type="ECO:0000259" key="1">
    <source>
        <dbReference type="Pfam" id="PF18942"/>
    </source>
</evidence>
<dbReference type="RefSeq" id="WP_210354052.1">
    <property type="nucleotide sequence ID" value="NZ_JAEQMU010000001.1"/>
</dbReference>
<gene>
    <name evidence="2" type="ORF">ACFSQW_15220</name>
</gene>